<comment type="caution">
    <text evidence="2">The sequence shown here is derived from an EMBL/GenBank/DDBJ whole genome shotgun (WGS) entry which is preliminary data.</text>
</comment>
<proteinExistence type="predicted"/>
<gene>
    <name evidence="2" type="ORF">NDU88_005102</name>
</gene>
<feature type="region of interest" description="Disordered" evidence="1">
    <location>
        <begin position="159"/>
        <end position="180"/>
    </location>
</feature>
<sequence length="180" mass="19620">MCSRLYRTPKNAIRECDSDACVPWRPLSLAEGSGPRAGTCSDRRCGPRRDAARAAERWQPCRDQGSIAVQTAKQSGAATGPTKVAGGARTDPGGVRGERAPTVKTFMAKRRRAPALCTRVKYQTALCIVWTGVLCELGRWSRTIAEERGQVLMAWRPLRSSGPSQSTCNMDNQEQVRSPG</sequence>
<protein>
    <submittedName>
        <fullName evidence="2">Uncharacterized protein</fullName>
    </submittedName>
</protein>
<dbReference type="EMBL" id="JANPWB010000002">
    <property type="protein sequence ID" value="KAJ1209729.1"/>
    <property type="molecule type" value="Genomic_DNA"/>
</dbReference>
<evidence type="ECO:0000313" key="3">
    <source>
        <dbReference type="Proteomes" id="UP001066276"/>
    </source>
</evidence>
<reference evidence="2" key="1">
    <citation type="journal article" date="2022" name="bioRxiv">
        <title>Sequencing and chromosome-scale assembly of the giantPleurodeles waltlgenome.</title>
        <authorList>
            <person name="Brown T."/>
            <person name="Elewa A."/>
            <person name="Iarovenko S."/>
            <person name="Subramanian E."/>
            <person name="Araus A.J."/>
            <person name="Petzold A."/>
            <person name="Susuki M."/>
            <person name="Suzuki K.-i.T."/>
            <person name="Hayashi T."/>
            <person name="Toyoda A."/>
            <person name="Oliveira C."/>
            <person name="Osipova E."/>
            <person name="Leigh N.D."/>
            <person name="Simon A."/>
            <person name="Yun M.H."/>
        </authorList>
    </citation>
    <scope>NUCLEOTIDE SEQUENCE</scope>
    <source>
        <strain evidence="2">20211129_DDA</strain>
        <tissue evidence="2">Liver</tissue>
    </source>
</reference>
<feature type="region of interest" description="Disordered" evidence="1">
    <location>
        <begin position="73"/>
        <end position="99"/>
    </location>
</feature>
<dbReference type="AlphaFoldDB" id="A0AAV7W9H3"/>
<name>A0AAV7W9H3_PLEWA</name>
<keyword evidence="3" id="KW-1185">Reference proteome</keyword>
<feature type="compositionally biased region" description="Polar residues" evidence="1">
    <location>
        <begin position="161"/>
        <end position="180"/>
    </location>
</feature>
<accession>A0AAV7W9H3</accession>
<evidence type="ECO:0000313" key="2">
    <source>
        <dbReference type="EMBL" id="KAJ1209729.1"/>
    </source>
</evidence>
<dbReference type="Proteomes" id="UP001066276">
    <property type="component" value="Chromosome 1_2"/>
</dbReference>
<evidence type="ECO:0000256" key="1">
    <source>
        <dbReference type="SAM" id="MobiDB-lite"/>
    </source>
</evidence>
<organism evidence="2 3">
    <name type="scientific">Pleurodeles waltl</name>
    <name type="common">Iberian ribbed newt</name>
    <dbReference type="NCBI Taxonomy" id="8319"/>
    <lineage>
        <taxon>Eukaryota</taxon>
        <taxon>Metazoa</taxon>
        <taxon>Chordata</taxon>
        <taxon>Craniata</taxon>
        <taxon>Vertebrata</taxon>
        <taxon>Euteleostomi</taxon>
        <taxon>Amphibia</taxon>
        <taxon>Batrachia</taxon>
        <taxon>Caudata</taxon>
        <taxon>Salamandroidea</taxon>
        <taxon>Salamandridae</taxon>
        <taxon>Pleurodelinae</taxon>
        <taxon>Pleurodeles</taxon>
    </lineage>
</organism>